<proteinExistence type="predicted"/>
<organism evidence="1 2">
    <name type="scientific">Quercus rubra</name>
    <name type="common">Northern red oak</name>
    <name type="synonym">Quercus borealis</name>
    <dbReference type="NCBI Taxonomy" id="3512"/>
    <lineage>
        <taxon>Eukaryota</taxon>
        <taxon>Viridiplantae</taxon>
        <taxon>Streptophyta</taxon>
        <taxon>Embryophyta</taxon>
        <taxon>Tracheophyta</taxon>
        <taxon>Spermatophyta</taxon>
        <taxon>Magnoliopsida</taxon>
        <taxon>eudicotyledons</taxon>
        <taxon>Gunneridae</taxon>
        <taxon>Pentapetalae</taxon>
        <taxon>rosids</taxon>
        <taxon>fabids</taxon>
        <taxon>Fagales</taxon>
        <taxon>Fagaceae</taxon>
        <taxon>Quercus</taxon>
    </lineage>
</organism>
<sequence length="132" mass="14981">MSDYRFWTSNLTNCLNLNGRLNTNQPAGKPPWKILFPFAIWNIWKYRNDFVFKRKMQNLNLVTDIQNQVVEFMCCVSPPRKLSCRIIKRVCWEKPSPGWANLNTDGAAIGNPGLAGCGGLTKDENGAWLAGF</sequence>
<evidence type="ECO:0000313" key="1">
    <source>
        <dbReference type="EMBL" id="KAK4595535.1"/>
    </source>
</evidence>
<keyword evidence="2" id="KW-1185">Reference proteome</keyword>
<accession>A0AAN7FSW9</accession>
<reference evidence="1 2" key="1">
    <citation type="journal article" date="2023" name="G3 (Bethesda)">
        <title>A haplotype-resolved chromosome-scale genome for Quercus rubra L. provides insights into the genetics of adaptive traits for red oak species.</title>
        <authorList>
            <person name="Kapoor B."/>
            <person name="Jenkins J."/>
            <person name="Schmutz J."/>
            <person name="Zhebentyayeva T."/>
            <person name="Kuelheim C."/>
            <person name="Coggeshall M."/>
            <person name="Heim C."/>
            <person name="Lasky J.R."/>
            <person name="Leites L."/>
            <person name="Islam-Faridi N."/>
            <person name="Romero-Severson J."/>
            <person name="DeLeo V.L."/>
            <person name="Lucas S.M."/>
            <person name="Lazic D."/>
            <person name="Gailing O."/>
            <person name="Carlson J."/>
            <person name="Staton M."/>
        </authorList>
    </citation>
    <scope>NUCLEOTIDE SEQUENCE [LARGE SCALE GENOMIC DNA]</scope>
    <source>
        <strain evidence="1">Pseudo-F2</strain>
    </source>
</reference>
<protein>
    <submittedName>
        <fullName evidence="1">Uncharacterized protein</fullName>
    </submittedName>
</protein>
<name>A0AAN7FSW9_QUERU</name>
<dbReference type="EMBL" id="JAXUIC010000003">
    <property type="protein sequence ID" value="KAK4595535.1"/>
    <property type="molecule type" value="Genomic_DNA"/>
</dbReference>
<gene>
    <name evidence="1" type="ORF">RGQ29_013849</name>
</gene>
<comment type="caution">
    <text evidence="1">The sequence shown here is derived from an EMBL/GenBank/DDBJ whole genome shotgun (WGS) entry which is preliminary data.</text>
</comment>
<dbReference type="Proteomes" id="UP001324115">
    <property type="component" value="Unassembled WGS sequence"/>
</dbReference>
<evidence type="ECO:0000313" key="2">
    <source>
        <dbReference type="Proteomes" id="UP001324115"/>
    </source>
</evidence>
<dbReference type="AlphaFoldDB" id="A0AAN7FSW9"/>